<name>G0NRC8_CAEBE</name>
<dbReference type="eggNOG" id="ENOG502TEC7">
    <property type="taxonomic scope" value="Eukaryota"/>
</dbReference>
<dbReference type="AlphaFoldDB" id="G0NRC8"/>
<dbReference type="HOGENOM" id="CLU_197004_0_0_1"/>
<feature type="compositionally biased region" description="Basic and acidic residues" evidence="1">
    <location>
        <begin position="45"/>
        <end position="56"/>
    </location>
</feature>
<sequence length="83" mass="9658">MKIQLAILLIFALFLCDFVSAESEKTSEIVGRKKFGRHGNGNKMNRPERKNVEKRSRFPRRLQHGNGGFRTTNRMEMNRPGPR</sequence>
<feature type="signal peptide" evidence="2">
    <location>
        <begin position="1"/>
        <end position="21"/>
    </location>
</feature>
<reference evidence="4" key="1">
    <citation type="submission" date="2011-07" db="EMBL/GenBank/DDBJ databases">
        <authorList>
            <consortium name="Caenorhabditis brenneri Sequencing and Analysis Consortium"/>
            <person name="Wilson R.K."/>
        </authorList>
    </citation>
    <scope>NUCLEOTIDE SEQUENCE [LARGE SCALE GENOMIC DNA]</scope>
    <source>
        <strain evidence="4">PB2801</strain>
    </source>
</reference>
<protein>
    <submittedName>
        <fullName evidence="3">Uncharacterized protein</fullName>
    </submittedName>
</protein>
<dbReference type="OMA" id="IFALMIC"/>
<dbReference type="Proteomes" id="UP000008068">
    <property type="component" value="Unassembled WGS sequence"/>
</dbReference>
<keyword evidence="2" id="KW-0732">Signal</keyword>
<feature type="region of interest" description="Disordered" evidence="1">
    <location>
        <begin position="32"/>
        <end position="83"/>
    </location>
</feature>
<evidence type="ECO:0000313" key="4">
    <source>
        <dbReference type="Proteomes" id="UP000008068"/>
    </source>
</evidence>
<gene>
    <name evidence="3" type="ORF">CAEBREN_19264</name>
</gene>
<dbReference type="OrthoDB" id="5817212at2759"/>
<evidence type="ECO:0000256" key="2">
    <source>
        <dbReference type="SAM" id="SignalP"/>
    </source>
</evidence>
<organism evidence="4">
    <name type="scientific">Caenorhabditis brenneri</name>
    <name type="common">Nematode worm</name>
    <dbReference type="NCBI Taxonomy" id="135651"/>
    <lineage>
        <taxon>Eukaryota</taxon>
        <taxon>Metazoa</taxon>
        <taxon>Ecdysozoa</taxon>
        <taxon>Nematoda</taxon>
        <taxon>Chromadorea</taxon>
        <taxon>Rhabditida</taxon>
        <taxon>Rhabditina</taxon>
        <taxon>Rhabditomorpha</taxon>
        <taxon>Rhabditoidea</taxon>
        <taxon>Rhabditidae</taxon>
        <taxon>Peloderinae</taxon>
        <taxon>Caenorhabditis</taxon>
    </lineage>
</organism>
<proteinExistence type="predicted"/>
<keyword evidence="4" id="KW-1185">Reference proteome</keyword>
<evidence type="ECO:0000313" key="3">
    <source>
        <dbReference type="EMBL" id="EGT36121.1"/>
    </source>
</evidence>
<dbReference type="EMBL" id="GL379931">
    <property type="protein sequence ID" value="EGT36121.1"/>
    <property type="molecule type" value="Genomic_DNA"/>
</dbReference>
<evidence type="ECO:0000256" key="1">
    <source>
        <dbReference type="SAM" id="MobiDB-lite"/>
    </source>
</evidence>
<accession>G0NRC8</accession>
<dbReference type="InParanoid" id="G0NRC8"/>
<feature type="chain" id="PRO_5003406274" evidence="2">
    <location>
        <begin position="22"/>
        <end position="83"/>
    </location>
</feature>
<dbReference type="FunCoup" id="G0NRC8">
    <property type="interactions" value="168"/>
</dbReference>